<feature type="region of interest" description="Disordered" evidence="1">
    <location>
        <begin position="206"/>
        <end position="225"/>
    </location>
</feature>
<dbReference type="STRING" id="4432.A0A1U8A6P4"/>
<organism evidence="2 3">
    <name type="scientific">Nelumbo nucifera</name>
    <name type="common">Sacred lotus</name>
    <dbReference type="NCBI Taxonomy" id="4432"/>
    <lineage>
        <taxon>Eukaryota</taxon>
        <taxon>Viridiplantae</taxon>
        <taxon>Streptophyta</taxon>
        <taxon>Embryophyta</taxon>
        <taxon>Tracheophyta</taxon>
        <taxon>Spermatophyta</taxon>
        <taxon>Magnoliopsida</taxon>
        <taxon>Proteales</taxon>
        <taxon>Nelumbonaceae</taxon>
        <taxon>Nelumbo</taxon>
    </lineage>
</organism>
<dbReference type="OrthoDB" id="773799at2759"/>
<dbReference type="eggNOG" id="KOG1721">
    <property type="taxonomic scope" value="Eukaryota"/>
</dbReference>
<evidence type="ECO:0000313" key="2">
    <source>
        <dbReference type="Proteomes" id="UP000189703"/>
    </source>
</evidence>
<dbReference type="RefSeq" id="XP_010257064.1">
    <property type="nucleotide sequence ID" value="XM_010258762.1"/>
</dbReference>
<dbReference type="PANTHER" id="PTHR47068:SF1">
    <property type="entry name" value="OS02G0659100 PROTEIN"/>
    <property type="match status" value="1"/>
</dbReference>
<reference evidence="3" key="1">
    <citation type="submission" date="2025-08" db="UniProtKB">
        <authorList>
            <consortium name="RefSeq"/>
        </authorList>
    </citation>
    <scope>IDENTIFICATION</scope>
</reference>
<feature type="region of interest" description="Disordered" evidence="1">
    <location>
        <begin position="236"/>
        <end position="270"/>
    </location>
</feature>
<evidence type="ECO:0000256" key="1">
    <source>
        <dbReference type="SAM" id="MobiDB-lite"/>
    </source>
</evidence>
<keyword evidence="2" id="KW-1185">Reference proteome</keyword>
<dbReference type="OMA" id="CHASPPE"/>
<gene>
    <name evidence="3" type="primary">LOC104597298</name>
</gene>
<dbReference type="InterPro" id="IPR036236">
    <property type="entry name" value="Znf_C2H2_sf"/>
</dbReference>
<dbReference type="InterPro" id="IPR013087">
    <property type="entry name" value="Znf_C2H2_type"/>
</dbReference>
<protein>
    <submittedName>
        <fullName evidence="3">Zinc finger protein ZAT6-like</fullName>
    </submittedName>
</protein>
<dbReference type="AlphaFoldDB" id="A0A1U8A6P4"/>
<feature type="compositionally biased region" description="Low complexity" evidence="1">
    <location>
        <begin position="208"/>
        <end position="218"/>
    </location>
</feature>
<dbReference type="Gene3D" id="3.30.160.60">
    <property type="entry name" value="Classic Zinc Finger"/>
    <property type="match status" value="1"/>
</dbReference>
<accession>A0A1U8A6P4</accession>
<proteinExistence type="predicted"/>
<feature type="region of interest" description="Disordered" evidence="1">
    <location>
        <begin position="124"/>
        <end position="156"/>
    </location>
</feature>
<dbReference type="Proteomes" id="UP000189703">
    <property type="component" value="Unplaced"/>
</dbReference>
<feature type="compositionally biased region" description="Acidic residues" evidence="1">
    <location>
        <begin position="129"/>
        <end position="156"/>
    </location>
</feature>
<dbReference type="SMART" id="SM00355">
    <property type="entry name" value="ZnF_C2H2"/>
    <property type="match status" value="2"/>
</dbReference>
<dbReference type="PROSITE" id="PS50157">
    <property type="entry name" value="ZINC_FINGER_C2H2_2"/>
    <property type="match status" value="2"/>
</dbReference>
<name>A0A1U8A6P4_NELNU</name>
<dbReference type="SUPFAM" id="SSF57667">
    <property type="entry name" value="beta-beta-alpha zinc fingers"/>
    <property type="match status" value="1"/>
</dbReference>
<evidence type="ECO:0000313" key="3">
    <source>
        <dbReference type="RefSeq" id="XP_010257064.1"/>
    </source>
</evidence>
<dbReference type="KEGG" id="nnu:104597298"/>
<sequence>MPHINEKPCFLLTWSLKGKRGREATSQSNSTITTSTAAAATIPSSYSSSLSEDHDTAHFLLMLSSSASTATSTTSMTIKDRHQHRCESCGKTFSSHQALGGHRAGHVKVKNTRVALVEEQNTPAYNEFGNDEIDYNDENEEEEEDEDDGGGGIAGEEEGTFQVFDRCSGDVNRHRVPRVKKHECSICNKRFSSGQALGGHKRCHWEAKSASSSGSSSKDNLPGKKRKEKLISSLCFDLNLPPPPSPPKEEERDAVEGFSPASPSMRFCYI</sequence>
<dbReference type="PROSITE" id="PS00028">
    <property type="entry name" value="ZINC_FINGER_C2H2_1"/>
    <property type="match status" value="2"/>
</dbReference>
<dbReference type="GeneID" id="104597298"/>
<dbReference type="Pfam" id="PF13912">
    <property type="entry name" value="zf-C2H2_6"/>
    <property type="match status" value="2"/>
</dbReference>
<dbReference type="PANTHER" id="PTHR47068">
    <property type="entry name" value="OS02G0659100 PROTEIN"/>
    <property type="match status" value="1"/>
</dbReference>